<evidence type="ECO:0000313" key="2">
    <source>
        <dbReference type="Proteomes" id="UP000015103"/>
    </source>
</evidence>
<keyword evidence="2" id="KW-1185">Reference proteome</keyword>
<accession>T1HES6</accession>
<evidence type="ECO:0000313" key="1">
    <source>
        <dbReference type="EnsemblMetazoa" id="RPRC002548-PA"/>
    </source>
</evidence>
<dbReference type="VEuPathDB" id="VectorBase:RPRC002548"/>
<organism evidence="1 2">
    <name type="scientific">Rhodnius prolixus</name>
    <name type="common">Triatomid bug</name>
    <dbReference type="NCBI Taxonomy" id="13249"/>
    <lineage>
        <taxon>Eukaryota</taxon>
        <taxon>Metazoa</taxon>
        <taxon>Ecdysozoa</taxon>
        <taxon>Arthropoda</taxon>
        <taxon>Hexapoda</taxon>
        <taxon>Insecta</taxon>
        <taxon>Pterygota</taxon>
        <taxon>Neoptera</taxon>
        <taxon>Paraneoptera</taxon>
        <taxon>Hemiptera</taxon>
        <taxon>Heteroptera</taxon>
        <taxon>Panheteroptera</taxon>
        <taxon>Cimicomorpha</taxon>
        <taxon>Reduviidae</taxon>
        <taxon>Triatominae</taxon>
        <taxon>Rhodnius</taxon>
    </lineage>
</organism>
<dbReference type="InParanoid" id="T1HES6"/>
<dbReference type="AlphaFoldDB" id="T1HES6"/>
<dbReference type="Proteomes" id="UP000015103">
    <property type="component" value="Unassembled WGS sequence"/>
</dbReference>
<sequence>MTEETTIDCLLFSFKNFKFDRLVRDISSNATSCIEECLLTQSLVYDATLEVILLHLFKYRYGYILRADTWIGLCCDKEDCYCLIEFFTDRDNLKMSDLLLLEGCMIKIIGVRIVDFTSVDSTLAGLINFVHTNSKNRSFVYKGQVLMHNPEIICLRKSLWPKIASSIDYILIEDKDLKRYSVRVELIRTTSRGLCISDGNSQRTVLLNCTEPLTFSDLKVPFLADAIYYLKGELFADTYSKMLNI</sequence>
<dbReference type="EMBL" id="ACPB03019575">
    <property type="status" value="NOT_ANNOTATED_CDS"/>
    <property type="molecule type" value="Genomic_DNA"/>
</dbReference>
<dbReference type="HOGENOM" id="CLU_1134764_0_0_1"/>
<proteinExistence type="predicted"/>
<name>T1HES6_RHOPR</name>
<reference evidence="1" key="1">
    <citation type="submission" date="2015-05" db="UniProtKB">
        <authorList>
            <consortium name="EnsemblMetazoa"/>
        </authorList>
    </citation>
    <scope>IDENTIFICATION</scope>
</reference>
<dbReference type="EnsemblMetazoa" id="RPRC002548-RA">
    <property type="protein sequence ID" value="RPRC002548-PA"/>
    <property type="gene ID" value="RPRC002548"/>
</dbReference>
<protein>
    <submittedName>
        <fullName evidence="1">Uncharacterized protein</fullName>
    </submittedName>
</protein>